<evidence type="ECO:0008006" key="3">
    <source>
        <dbReference type="Google" id="ProtNLM"/>
    </source>
</evidence>
<reference evidence="2" key="1">
    <citation type="journal article" date="2019" name="Int. J. Syst. Evol. Microbiol.">
        <title>The Global Catalogue of Microorganisms (GCM) 10K type strain sequencing project: providing services to taxonomists for standard genome sequencing and annotation.</title>
        <authorList>
            <consortium name="The Broad Institute Genomics Platform"/>
            <consortium name="The Broad Institute Genome Sequencing Center for Infectious Disease"/>
            <person name="Wu L."/>
            <person name="Ma J."/>
        </authorList>
    </citation>
    <scope>NUCLEOTIDE SEQUENCE [LARGE SCALE GENOMIC DNA]</scope>
    <source>
        <strain evidence="2">NBRC 108728</strain>
    </source>
</reference>
<evidence type="ECO:0000313" key="1">
    <source>
        <dbReference type="EMBL" id="BDZ51515.1"/>
    </source>
</evidence>
<accession>A0ABM8GSW4</accession>
<dbReference type="EMBL" id="AP027732">
    <property type="protein sequence ID" value="BDZ51515.1"/>
    <property type="molecule type" value="Genomic_DNA"/>
</dbReference>
<organism evidence="1 2">
    <name type="scientific">Frondihabitans sucicola</name>
    <dbReference type="NCBI Taxonomy" id="1268041"/>
    <lineage>
        <taxon>Bacteria</taxon>
        <taxon>Bacillati</taxon>
        <taxon>Actinomycetota</taxon>
        <taxon>Actinomycetes</taxon>
        <taxon>Micrococcales</taxon>
        <taxon>Microbacteriaceae</taxon>
        <taxon>Frondihabitans</taxon>
    </lineage>
</organism>
<proteinExistence type="predicted"/>
<keyword evidence="2" id="KW-1185">Reference proteome</keyword>
<gene>
    <name evidence="1" type="ORF">GCM10025867_37560</name>
</gene>
<evidence type="ECO:0000313" key="2">
    <source>
        <dbReference type="Proteomes" id="UP001321486"/>
    </source>
</evidence>
<dbReference type="Proteomes" id="UP001321486">
    <property type="component" value="Chromosome"/>
</dbReference>
<name>A0ABM8GSW4_9MICO</name>
<sequence length="97" mass="9870">MKKVTPLLSYYAFSGSTLTLGAGVNGLVDTGGTCTVTASRGDSTVTQRFSASPGPTSTDCGAMALTSPRFVHGTWSLIIAYSSLRASGTSAAMQVTL</sequence>
<protein>
    <recommendedName>
        <fullName evidence="3">Peptidase A1 domain-containing protein</fullName>
    </recommendedName>
</protein>